<organism evidence="4 5">
    <name type="scientific">Armillaria novae-zelandiae</name>
    <dbReference type="NCBI Taxonomy" id="153914"/>
    <lineage>
        <taxon>Eukaryota</taxon>
        <taxon>Fungi</taxon>
        <taxon>Dikarya</taxon>
        <taxon>Basidiomycota</taxon>
        <taxon>Agaricomycotina</taxon>
        <taxon>Agaricomycetes</taxon>
        <taxon>Agaricomycetidae</taxon>
        <taxon>Agaricales</taxon>
        <taxon>Marasmiineae</taxon>
        <taxon>Physalacriaceae</taxon>
        <taxon>Armillaria</taxon>
    </lineage>
</organism>
<proteinExistence type="predicted"/>
<dbReference type="GO" id="GO:0019878">
    <property type="term" value="P:lysine biosynthetic process via aminoadipic acid"/>
    <property type="evidence" value="ECO:0007669"/>
    <property type="project" value="TreeGrafter"/>
</dbReference>
<protein>
    <submittedName>
        <fullName evidence="4">Saccharopine dehydrogenase-domain-containing protein</fullName>
    </submittedName>
</protein>
<dbReference type="AlphaFoldDB" id="A0AA39P5Q1"/>
<evidence type="ECO:0000313" key="5">
    <source>
        <dbReference type="Proteomes" id="UP001175227"/>
    </source>
</evidence>
<evidence type="ECO:0000256" key="1">
    <source>
        <dbReference type="ARBA" id="ARBA00023002"/>
    </source>
</evidence>
<dbReference type="Gene3D" id="1.10.1870.10">
    <property type="entry name" value="Domain 3, Saccharopine reductase"/>
    <property type="match status" value="1"/>
</dbReference>
<dbReference type="PANTHER" id="PTHR11133:SF23">
    <property type="entry name" value="SACCHAROPINE DEHYDROGENASE [NAD(+), L-LYSINE-FORMING]"/>
    <property type="match status" value="1"/>
</dbReference>
<reference evidence="4" key="1">
    <citation type="submission" date="2023-06" db="EMBL/GenBank/DDBJ databases">
        <authorList>
            <consortium name="Lawrence Berkeley National Laboratory"/>
            <person name="Ahrendt S."/>
            <person name="Sahu N."/>
            <person name="Indic B."/>
            <person name="Wong-Bajracharya J."/>
            <person name="Merenyi Z."/>
            <person name="Ke H.-M."/>
            <person name="Monk M."/>
            <person name="Kocsube S."/>
            <person name="Drula E."/>
            <person name="Lipzen A."/>
            <person name="Balint B."/>
            <person name="Henrissat B."/>
            <person name="Andreopoulos B."/>
            <person name="Martin F.M."/>
            <person name="Harder C.B."/>
            <person name="Rigling D."/>
            <person name="Ford K.L."/>
            <person name="Foster G.D."/>
            <person name="Pangilinan J."/>
            <person name="Papanicolaou A."/>
            <person name="Barry K."/>
            <person name="LaButti K."/>
            <person name="Viragh M."/>
            <person name="Koriabine M."/>
            <person name="Yan M."/>
            <person name="Riley R."/>
            <person name="Champramary S."/>
            <person name="Plett K.L."/>
            <person name="Tsai I.J."/>
            <person name="Slot J."/>
            <person name="Sipos G."/>
            <person name="Plett J."/>
            <person name="Nagy L.G."/>
            <person name="Grigoriev I.V."/>
        </authorList>
    </citation>
    <scope>NUCLEOTIDE SEQUENCE</scope>
    <source>
        <strain evidence="4">ICMP 16352</strain>
    </source>
</reference>
<dbReference type="GO" id="GO:0004753">
    <property type="term" value="F:saccharopine dehydrogenase activity"/>
    <property type="evidence" value="ECO:0007669"/>
    <property type="project" value="TreeGrafter"/>
</dbReference>
<dbReference type="Proteomes" id="UP001175227">
    <property type="component" value="Unassembled WGS sequence"/>
</dbReference>
<evidence type="ECO:0000256" key="2">
    <source>
        <dbReference type="ARBA" id="ARBA00023154"/>
    </source>
</evidence>
<dbReference type="InterPro" id="IPR051168">
    <property type="entry name" value="AASS"/>
</dbReference>
<comment type="caution">
    <text evidence="4">The sequence shown here is derived from an EMBL/GenBank/DDBJ whole genome shotgun (WGS) entry which is preliminary data.</text>
</comment>
<dbReference type="InterPro" id="IPR007886">
    <property type="entry name" value="AlaDH/PNT_N"/>
</dbReference>
<keyword evidence="2" id="KW-0028">Amino-acid biosynthesis</keyword>
<feature type="domain" description="Alanine dehydrogenase/pyridine nucleotide transhydrogenase N-terminal" evidence="3">
    <location>
        <begin position="14"/>
        <end position="161"/>
    </location>
</feature>
<evidence type="ECO:0000259" key="3">
    <source>
        <dbReference type="SMART" id="SM01003"/>
    </source>
</evidence>
<dbReference type="Pfam" id="PF05222">
    <property type="entry name" value="AlaDh_PNT_N"/>
    <property type="match status" value="1"/>
</dbReference>
<evidence type="ECO:0000313" key="4">
    <source>
        <dbReference type="EMBL" id="KAK0477619.1"/>
    </source>
</evidence>
<dbReference type="InterPro" id="IPR036291">
    <property type="entry name" value="NAD(P)-bd_dom_sf"/>
</dbReference>
<keyword evidence="5" id="KW-1185">Reference proteome</keyword>
<dbReference type="InterPro" id="IPR032095">
    <property type="entry name" value="Sacchrp_dh-like_C"/>
</dbReference>
<sequence length="943" mass="102940">MKAFSRVLRPLTVGIRREDPGRIWERRAPLTPEAVQDLVAKQGVQVQVESCDRRIFTDDEYLEAGASVQKDLSAAHILLGIKEPVLSSLYLSPVPSPNSSTDVTRTYMMFSHTAKGQAYNLPLLSCFLGDKQLPRLIDFELLTDAVTGKRTVGFGWYAGVAGVFEALSSMAHSHLEFGVASPFLFTPRPHTQPSLDHLREALHAIGERIAAEGTPKALGPFVVGLTGTGNVAEGCLSALSELPIVKVAVKDLPTLVKDPEANLRKIYLVHALPSDYFTRLDGGKYTRDHYYAHPSQYSSNFAQTIAPYLTLFLNGAGWAPGYPRIMTNEQLAASLTLAQEVGGARFTNIGDISCDPEGGLEFLTHATTLSAPFFKARPASLPKHLPSVTMMAVDILPSSIPLDASRGFSRALVPYLESLIASYTGDNSGDRIEALNRATIVNKGELGSKHQWLQERVDAWRASTTKPTTSSHGNLKAKRVLMFGSGMVAGPAVDKLAERSDVRLVIASNSRLEMEKLRGNHYNVQYREIDMGKHADVSRLVEESDVVIRYACFASSLLPAHFHPVVAEHCIQHKKHMITASYISDSMKALHFRALESDVLLLNEIGLDPGIDHCSAISLIARLQAQNKKVVSFISFCGGLPAPNVEDMGPLKYKFSWSPRGVLTAALNSAKFRLSSEEKNISGANLLRSYFPQVPVTASVPLEGYANRDSLPYAATYHLGQASKLRTLVRGTLRYPGYSERLQFFKDIGLLELNGTIALNDWIDFIPLSQKLKRELHPEEKHINLQYAEDDAGHLEALRWLLAGPTPPLPVKPVAPLDIFAVLLAYKLQYAPHEHDMVVLSHEFITKSVSEPLAPEEVHTSSLVAYGDDKYSAMARTVGLPVALAALEVLDGKVPVRGVVGPGDVSIREPVLAGMESVGLGMEEISGASETVEKALQLGISDA</sequence>
<dbReference type="SUPFAM" id="SSF51735">
    <property type="entry name" value="NAD(P)-binding Rossmann-fold domains"/>
    <property type="match status" value="1"/>
</dbReference>
<gene>
    <name evidence="4" type="ORF">IW261DRAFT_1551920</name>
</gene>
<dbReference type="Pfam" id="PF16653">
    <property type="entry name" value="Sacchrp_dh_C"/>
    <property type="match status" value="1"/>
</dbReference>
<dbReference type="Gene3D" id="3.40.50.720">
    <property type="entry name" value="NAD(P)-binding Rossmann-like Domain"/>
    <property type="match status" value="2"/>
</dbReference>
<dbReference type="CDD" id="cd12189">
    <property type="entry name" value="LKR_SDH_like"/>
    <property type="match status" value="1"/>
</dbReference>
<dbReference type="InterPro" id="IPR005097">
    <property type="entry name" value="Sacchrp_dh_NADP-bd"/>
</dbReference>
<accession>A0AA39P5Q1</accession>
<name>A0AA39P5Q1_9AGAR</name>
<dbReference type="Gene3D" id="3.30.360.10">
    <property type="entry name" value="Dihydrodipicolinate Reductase, domain 2"/>
    <property type="match status" value="1"/>
</dbReference>
<dbReference type="SUPFAM" id="SSF55347">
    <property type="entry name" value="Glyceraldehyde-3-phosphate dehydrogenase-like, C-terminal domain"/>
    <property type="match status" value="1"/>
</dbReference>
<dbReference type="SMART" id="SM01003">
    <property type="entry name" value="AlaDh_PNT_N"/>
    <property type="match status" value="1"/>
</dbReference>
<dbReference type="PANTHER" id="PTHR11133">
    <property type="entry name" value="SACCHAROPINE DEHYDROGENASE"/>
    <property type="match status" value="1"/>
</dbReference>
<keyword evidence="1" id="KW-0560">Oxidoreductase</keyword>
<dbReference type="GO" id="GO:0005737">
    <property type="term" value="C:cytoplasm"/>
    <property type="evidence" value="ECO:0007669"/>
    <property type="project" value="TreeGrafter"/>
</dbReference>
<keyword evidence="2" id="KW-0457">Lysine biosynthesis</keyword>
<dbReference type="EMBL" id="JAUEPR010000016">
    <property type="protein sequence ID" value="KAK0477619.1"/>
    <property type="molecule type" value="Genomic_DNA"/>
</dbReference>
<dbReference type="SUPFAM" id="SSF52283">
    <property type="entry name" value="Formate/glycerate dehydrogenase catalytic domain-like"/>
    <property type="match status" value="1"/>
</dbReference>
<dbReference type="Pfam" id="PF03435">
    <property type="entry name" value="Sacchrp_dh_NADP"/>
    <property type="match status" value="1"/>
</dbReference>